<dbReference type="AlphaFoldDB" id="A0A0D7ALG2"/>
<protein>
    <submittedName>
        <fullName evidence="1">Uncharacterized protein</fullName>
    </submittedName>
</protein>
<name>A0A0D7ALG2_9AGAR</name>
<dbReference type="EMBL" id="KN881643">
    <property type="protein sequence ID" value="KIY52407.1"/>
    <property type="molecule type" value="Genomic_DNA"/>
</dbReference>
<dbReference type="OrthoDB" id="3032154at2759"/>
<gene>
    <name evidence="1" type="ORF">FISHEDRAFT_69830</name>
</gene>
<organism evidence="1 2">
    <name type="scientific">Fistulina hepatica ATCC 64428</name>
    <dbReference type="NCBI Taxonomy" id="1128425"/>
    <lineage>
        <taxon>Eukaryota</taxon>
        <taxon>Fungi</taxon>
        <taxon>Dikarya</taxon>
        <taxon>Basidiomycota</taxon>
        <taxon>Agaricomycotina</taxon>
        <taxon>Agaricomycetes</taxon>
        <taxon>Agaricomycetidae</taxon>
        <taxon>Agaricales</taxon>
        <taxon>Fistulinaceae</taxon>
        <taxon>Fistulina</taxon>
    </lineage>
</organism>
<proteinExistence type="predicted"/>
<keyword evidence="2" id="KW-1185">Reference proteome</keyword>
<accession>A0A0D7ALG2</accession>
<sequence>MPMHNPPGKYSCDLDHYHRKVKPALLSEFRKMKSFTSRCGSNPDFVVDRKGIVTPQLTKRNKDNNCSKKKFSVDLNDYPDILAIINEK</sequence>
<reference evidence="1 2" key="1">
    <citation type="journal article" date="2015" name="Fungal Genet. Biol.">
        <title>Evolution of novel wood decay mechanisms in Agaricales revealed by the genome sequences of Fistulina hepatica and Cylindrobasidium torrendii.</title>
        <authorList>
            <person name="Floudas D."/>
            <person name="Held B.W."/>
            <person name="Riley R."/>
            <person name="Nagy L.G."/>
            <person name="Koehler G."/>
            <person name="Ransdell A.S."/>
            <person name="Younus H."/>
            <person name="Chow J."/>
            <person name="Chiniquy J."/>
            <person name="Lipzen A."/>
            <person name="Tritt A."/>
            <person name="Sun H."/>
            <person name="Haridas S."/>
            <person name="LaButti K."/>
            <person name="Ohm R.A."/>
            <person name="Kues U."/>
            <person name="Blanchette R.A."/>
            <person name="Grigoriev I.V."/>
            <person name="Minto R.E."/>
            <person name="Hibbett D.S."/>
        </authorList>
    </citation>
    <scope>NUCLEOTIDE SEQUENCE [LARGE SCALE GENOMIC DNA]</scope>
    <source>
        <strain evidence="1 2">ATCC 64428</strain>
    </source>
</reference>
<evidence type="ECO:0000313" key="1">
    <source>
        <dbReference type="EMBL" id="KIY52407.1"/>
    </source>
</evidence>
<dbReference type="Proteomes" id="UP000054144">
    <property type="component" value="Unassembled WGS sequence"/>
</dbReference>
<evidence type="ECO:0000313" key="2">
    <source>
        <dbReference type="Proteomes" id="UP000054144"/>
    </source>
</evidence>